<dbReference type="InterPro" id="IPR050216">
    <property type="entry name" value="LRR_domain-containing"/>
</dbReference>
<dbReference type="Pfam" id="PF13855">
    <property type="entry name" value="LRR_8"/>
    <property type="match status" value="1"/>
</dbReference>
<accession>A0A4C1V2C2</accession>
<evidence type="ECO:0000256" key="2">
    <source>
        <dbReference type="ARBA" id="ARBA00022737"/>
    </source>
</evidence>
<feature type="compositionally biased region" description="Basic and acidic residues" evidence="3">
    <location>
        <begin position="169"/>
        <end position="179"/>
    </location>
</feature>
<dbReference type="PANTHER" id="PTHR48051:SF42">
    <property type="entry name" value="LEUCINE-RICH REPEAT-CONTAINING PROTEIN 18-LIKE"/>
    <property type="match status" value="1"/>
</dbReference>
<reference evidence="4 5" key="1">
    <citation type="journal article" date="2019" name="Commun. Biol.">
        <title>The bagworm genome reveals a unique fibroin gene that provides high tensile strength.</title>
        <authorList>
            <person name="Kono N."/>
            <person name="Nakamura H."/>
            <person name="Ohtoshi R."/>
            <person name="Tomita M."/>
            <person name="Numata K."/>
            <person name="Arakawa K."/>
        </authorList>
    </citation>
    <scope>NUCLEOTIDE SEQUENCE [LARGE SCALE GENOMIC DNA]</scope>
</reference>
<dbReference type="PANTHER" id="PTHR48051">
    <property type="match status" value="1"/>
</dbReference>
<proteinExistence type="predicted"/>
<protein>
    <submittedName>
        <fullName evidence="4">Leucine-rich repeat-containing protein 27</fullName>
    </submittedName>
</protein>
<dbReference type="OrthoDB" id="40118at2759"/>
<comment type="caution">
    <text evidence="4">The sequence shown here is derived from an EMBL/GenBank/DDBJ whole genome shotgun (WGS) entry which is preliminary data.</text>
</comment>
<sequence length="389" mass="45695">MASTFSQSMNLYEEELNEDNMLDYSSKNLENVPVLRNDMVCVLYLQNNKIKLLPDDFFESLPNLMWLDLRDNELRELPKFILNHPSLTHLLLQNNKLTSLPPELGTVHSLKILQLSGNALSYPPQEIVKSGTKKILDFLNEEFNDSIDLISEDTARNYSEIIDEGAFQKRSYDSEDEPKSAPLTVKVNEKESEQETPPPSPRYCPRFVNCRRKILPPHAQSRKYVKPFVVLSAQQHAARIKHNLRKEVDRNKQINILASREKNIQNRKTKELLQNWRIRYRNSQLHLSDHVKYSMDGNQLPYDTDPEYMTLLSRDDIERELPDKYKKKLVRRSKPSVRRKNPQDVQLAMKIKELFKTLEAIDLHRENMTPRTEQKVLKEEIKKVKNKAF</sequence>
<feature type="region of interest" description="Disordered" evidence="3">
    <location>
        <begin position="169"/>
        <end position="203"/>
    </location>
</feature>
<dbReference type="SUPFAM" id="SSF52058">
    <property type="entry name" value="L domain-like"/>
    <property type="match status" value="1"/>
</dbReference>
<evidence type="ECO:0000313" key="5">
    <source>
        <dbReference type="Proteomes" id="UP000299102"/>
    </source>
</evidence>
<evidence type="ECO:0000256" key="3">
    <source>
        <dbReference type="SAM" id="MobiDB-lite"/>
    </source>
</evidence>
<dbReference type="InterPro" id="IPR001611">
    <property type="entry name" value="Leu-rich_rpt"/>
</dbReference>
<dbReference type="Proteomes" id="UP000299102">
    <property type="component" value="Unassembled WGS sequence"/>
</dbReference>
<keyword evidence="1" id="KW-0433">Leucine-rich repeat</keyword>
<dbReference type="AlphaFoldDB" id="A0A4C1V2C2"/>
<dbReference type="SMART" id="SM00369">
    <property type="entry name" value="LRR_TYP"/>
    <property type="match status" value="4"/>
</dbReference>
<dbReference type="Gene3D" id="3.80.10.10">
    <property type="entry name" value="Ribonuclease Inhibitor"/>
    <property type="match status" value="1"/>
</dbReference>
<name>A0A4C1V2C2_EUMVA</name>
<evidence type="ECO:0000313" key="4">
    <source>
        <dbReference type="EMBL" id="GBP32442.1"/>
    </source>
</evidence>
<evidence type="ECO:0000256" key="1">
    <source>
        <dbReference type="ARBA" id="ARBA00022614"/>
    </source>
</evidence>
<dbReference type="EMBL" id="BGZK01000260">
    <property type="protein sequence ID" value="GBP32442.1"/>
    <property type="molecule type" value="Genomic_DNA"/>
</dbReference>
<dbReference type="STRING" id="151549.A0A4C1V2C2"/>
<organism evidence="4 5">
    <name type="scientific">Eumeta variegata</name>
    <name type="common">Bagworm moth</name>
    <name type="synonym">Eumeta japonica</name>
    <dbReference type="NCBI Taxonomy" id="151549"/>
    <lineage>
        <taxon>Eukaryota</taxon>
        <taxon>Metazoa</taxon>
        <taxon>Ecdysozoa</taxon>
        <taxon>Arthropoda</taxon>
        <taxon>Hexapoda</taxon>
        <taxon>Insecta</taxon>
        <taxon>Pterygota</taxon>
        <taxon>Neoptera</taxon>
        <taxon>Endopterygota</taxon>
        <taxon>Lepidoptera</taxon>
        <taxon>Glossata</taxon>
        <taxon>Ditrysia</taxon>
        <taxon>Tineoidea</taxon>
        <taxon>Psychidae</taxon>
        <taxon>Oiketicinae</taxon>
        <taxon>Eumeta</taxon>
    </lineage>
</organism>
<dbReference type="GO" id="GO:0005737">
    <property type="term" value="C:cytoplasm"/>
    <property type="evidence" value="ECO:0007669"/>
    <property type="project" value="TreeGrafter"/>
</dbReference>
<dbReference type="InterPro" id="IPR003591">
    <property type="entry name" value="Leu-rich_rpt_typical-subtyp"/>
</dbReference>
<dbReference type="PROSITE" id="PS51450">
    <property type="entry name" value="LRR"/>
    <property type="match status" value="2"/>
</dbReference>
<gene>
    <name evidence="4" type="primary">LRRC27</name>
    <name evidence="4" type="ORF">EVAR_24606_1</name>
</gene>
<keyword evidence="5" id="KW-1185">Reference proteome</keyword>
<keyword evidence="2" id="KW-0677">Repeat</keyword>
<dbReference type="InterPro" id="IPR032675">
    <property type="entry name" value="LRR_dom_sf"/>
</dbReference>